<dbReference type="InterPro" id="IPR001506">
    <property type="entry name" value="Peptidase_M12A"/>
</dbReference>
<evidence type="ECO:0000259" key="4">
    <source>
        <dbReference type="PROSITE" id="PS51864"/>
    </source>
</evidence>
<evidence type="ECO:0000256" key="3">
    <source>
        <dbReference type="SAM" id="SignalP"/>
    </source>
</evidence>
<accession>A0A1D2MQU7</accession>
<dbReference type="STRING" id="48709.A0A1D2MQU7"/>
<proteinExistence type="predicted"/>
<dbReference type="EMBL" id="LJIJ01000694">
    <property type="protein sequence ID" value="ODM95248.1"/>
    <property type="molecule type" value="Genomic_DNA"/>
</dbReference>
<evidence type="ECO:0000256" key="1">
    <source>
        <dbReference type="ARBA" id="ARBA00001947"/>
    </source>
</evidence>
<protein>
    <submittedName>
        <fullName evidence="5">Zinc metalloproteinase nas-8</fullName>
    </submittedName>
</protein>
<name>A0A1D2MQU7_ORCCI</name>
<dbReference type="PROSITE" id="PS51864">
    <property type="entry name" value="ASTACIN"/>
    <property type="match status" value="1"/>
</dbReference>
<dbReference type="OrthoDB" id="291007at2759"/>
<sequence length="115" mass="12782">MKFAVALSVVVLQLAVCYADLPNYITEAEFAAIRGQKIPIGNITLPKYGEGTVPHPARPGFGPRLWTNGQVPYTLDASFSNEQRQQVALALQAYHDATCIRFIPKEGHHQSWVKF</sequence>
<evidence type="ECO:0000256" key="2">
    <source>
        <dbReference type="PROSITE-ProRule" id="PRU01211"/>
    </source>
</evidence>
<dbReference type="GO" id="GO:0004222">
    <property type="term" value="F:metalloendopeptidase activity"/>
    <property type="evidence" value="ECO:0007669"/>
    <property type="project" value="InterPro"/>
</dbReference>
<dbReference type="SUPFAM" id="SSF55486">
    <property type="entry name" value="Metalloproteases ('zincins'), catalytic domain"/>
    <property type="match status" value="1"/>
</dbReference>
<feature type="chain" id="PRO_5008904403" evidence="3">
    <location>
        <begin position="20"/>
        <end position="115"/>
    </location>
</feature>
<dbReference type="AlphaFoldDB" id="A0A1D2MQU7"/>
<dbReference type="GO" id="GO:0006508">
    <property type="term" value="P:proteolysis"/>
    <property type="evidence" value="ECO:0007669"/>
    <property type="project" value="InterPro"/>
</dbReference>
<gene>
    <name evidence="5" type="ORF">Ocin01_11439</name>
</gene>
<feature type="signal peptide" evidence="3">
    <location>
        <begin position="1"/>
        <end position="19"/>
    </location>
</feature>
<keyword evidence="6" id="KW-1185">Reference proteome</keyword>
<comment type="caution">
    <text evidence="5">The sequence shown here is derived from an EMBL/GenBank/DDBJ whole genome shotgun (WGS) entry which is preliminary data.</text>
</comment>
<evidence type="ECO:0000313" key="5">
    <source>
        <dbReference type="EMBL" id="ODM95248.1"/>
    </source>
</evidence>
<comment type="caution">
    <text evidence="2">Lacks conserved residue(s) required for the propagation of feature annotation.</text>
</comment>
<dbReference type="Pfam" id="PF01400">
    <property type="entry name" value="Astacin"/>
    <property type="match status" value="1"/>
</dbReference>
<dbReference type="Gene3D" id="3.40.390.10">
    <property type="entry name" value="Collagenase (Catalytic Domain)"/>
    <property type="match status" value="1"/>
</dbReference>
<dbReference type="Proteomes" id="UP000094527">
    <property type="component" value="Unassembled WGS sequence"/>
</dbReference>
<feature type="domain" description="Peptidase M12A" evidence="4">
    <location>
        <begin position="56"/>
        <end position="115"/>
    </location>
</feature>
<comment type="cofactor">
    <cofactor evidence="1">
        <name>Zn(2+)</name>
        <dbReference type="ChEBI" id="CHEBI:29105"/>
    </cofactor>
</comment>
<evidence type="ECO:0000313" key="6">
    <source>
        <dbReference type="Proteomes" id="UP000094527"/>
    </source>
</evidence>
<dbReference type="InterPro" id="IPR024079">
    <property type="entry name" value="MetalloPept_cat_dom_sf"/>
</dbReference>
<keyword evidence="3" id="KW-0732">Signal</keyword>
<organism evidence="5 6">
    <name type="scientific">Orchesella cincta</name>
    <name type="common">Springtail</name>
    <name type="synonym">Podura cincta</name>
    <dbReference type="NCBI Taxonomy" id="48709"/>
    <lineage>
        <taxon>Eukaryota</taxon>
        <taxon>Metazoa</taxon>
        <taxon>Ecdysozoa</taxon>
        <taxon>Arthropoda</taxon>
        <taxon>Hexapoda</taxon>
        <taxon>Collembola</taxon>
        <taxon>Entomobryomorpha</taxon>
        <taxon>Entomobryoidea</taxon>
        <taxon>Orchesellidae</taxon>
        <taxon>Orchesellinae</taxon>
        <taxon>Orchesella</taxon>
    </lineage>
</organism>
<reference evidence="5 6" key="1">
    <citation type="journal article" date="2016" name="Genome Biol. Evol.">
        <title>Gene Family Evolution Reflects Adaptation to Soil Environmental Stressors in the Genome of the Collembolan Orchesella cincta.</title>
        <authorList>
            <person name="Faddeeva-Vakhrusheva A."/>
            <person name="Derks M.F."/>
            <person name="Anvar S.Y."/>
            <person name="Agamennone V."/>
            <person name="Suring W."/>
            <person name="Smit S."/>
            <person name="van Straalen N.M."/>
            <person name="Roelofs D."/>
        </authorList>
    </citation>
    <scope>NUCLEOTIDE SEQUENCE [LARGE SCALE GENOMIC DNA]</scope>
    <source>
        <tissue evidence="5">Mixed pool</tissue>
    </source>
</reference>